<accession>A0ACA9U8C0</accession>
<sequence>MRFSALLHWTLYKDRDFELWSEVAKVGHCDPIPGDEVECNLGLGSSTPRSKFHCYLASTVDDVNDEATS</sequence>
<proteinExistence type="predicted"/>
<name>A0ACA9U8C0_BIOOC</name>
<reference evidence="1" key="1">
    <citation type="submission" date="2020-04" db="EMBL/GenBank/DDBJ databases">
        <authorList>
            <person name="Broberg M."/>
        </authorList>
    </citation>
    <scope>NUCLEOTIDE SEQUENCE</scope>
</reference>
<evidence type="ECO:0000313" key="1">
    <source>
        <dbReference type="EMBL" id="CAG9948933.1"/>
    </source>
</evidence>
<organism evidence="1 2">
    <name type="scientific">Clonostachys rosea f. rosea IK726</name>
    <dbReference type="NCBI Taxonomy" id="1349383"/>
    <lineage>
        <taxon>Eukaryota</taxon>
        <taxon>Fungi</taxon>
        <taxon>Dikarya</taxon>
        <taxon>Ascomycota</taxon>
        <taxon>Pezizomycotina</taxon>
        <taxon>Sordariomycetes</taxon>
        <taxon>Hypocreomycetidae</taxon>
        <taxon>Hypocreales</taxon>
        <taxon>Bionectriaceae</taxon>
        <taxon>Clonostachys</taxon>
    </lineage>
</organism>
<gene>
    <name evidence="1" type="ORF">CRV2_00016033</name>
</gene>
<protein>
    <submittedName>
        <fullName evidence="1">Uncharacterized protein</fullName>
    </submittedName>
</protein>
<comment type="caution">
    <text evidence="1">The sequence shown here is derived from an EMBL/GenBank/DDBJ whole genome shotgun (WGS) entry which is preliminary data.</text>
</comment>
<dbReference type="Proteomes" id="UP000836387">
    <property type="component" value="Unassembled WGS sequence"/>
</dbReference>
<dbReference type="EMBL" id="CADEHS020000052">
    <property type="protein sequence ID" value="CAG9948933.1"/>
    <property type="molecule type" value="Genomic_DNA"/>
</dbReference>
<keyword evidence="2" id="KW-1185">Reference proteome</keyword>
<evidence type="ECO:0000313" key="2">
    <source>
        <dbReference type="Proteomes" id="UP000836387"/>
    </source>
</evidence>
<reference evidence="1" key="2">
    <citation type="submission" date="2021-10" db="EMBL/GenBank/DDBJ databases">
        <authorList>
            <person name="Piombo E."/>
        </authorList>
    </citation>
    <scope>NUCLEOTIDE SEQUENCE</scope>
</reference>